<protein>
    <submittedName>
        <fullName evidence="1">Uncharacterized protein</fullName>
    </submittedName>
</protein>
<proteinExistence type="predicted"/>
<reference evidence="1 2" key="1">
    <citation type="submission" date="2018-08" db="EMBL/GenBank/DDBJ databases">
        <authorList>
            <person name="Lee Y."/>
            <person name="Kakembo D."/>
        </authorList>
    </citation>
    <scope>NUCLEOTIDE SEQUENCE [LARGE SCALE GENOMIC DNA]</scope>
    <source>
        <strain evidence="1 2">JBCS1880</strain>
    </source>
</reference>
<name>A0AAI8KE13_9PSED</name>
<dbReference type="AlphaFoldDB" id="A0AAI8KE13"/>
<accession>A0AAI8KE13</accession>
<organism evidence="1 2">
    <name type="scientific">Pseudomonas parafulva</name>
    <dbReference type="NCBI Taxonomy" id="157782"/>
    <lineage>
        <taxon>Bacteria</taxon>
        <taxon>Pseudomonadati</taxon>
        <taxon>Pseudomonadota</taxon>
        <taxon>Gammaproteobacteria</taxon>
        <taxon>Pseudomonadales</taxon>
        <taxon>Pseudomonadaceae</taxon>
        <taxon>Pseudomonas</taxon>
    </lineage>
</organism>
<sequence length="186" mass="20622">MLTDRQQSFLATLHLQDRPLNTLDALLGKPAWVNWFGGASTLPQLASTVRNDSSMLSCQPGVGDQAVLLYFRYSEGGYRLYSRTPGEHFGKGVWLHGHGHLGLVSTRKQAPTTLRLQTLQGDALALSELAGSQHPVWLITEQGHVHPRQRLPSPFEYLGGQGQTPLTWSMTVIEREVPWLSSPDEV</sequence>
<dbReference type="RefSeq" id="WP_029614788.1">
    <property type="nucleotide sequence ID" value="NZ_CP009747.1"/>
</dbReference>
<gene>
    <name evidence="1" type="ORF">DZC75_18530</name>
</gene>
<dbReference type="KEGG" id="ppv:NJ69_14865"/>
<dbReference type="EMBL" id="CP031641">
    <property type="protein sequence ID" value="AXO89903.1"/>
    <property type="molecule type" value="Genomic_DNA"/>
</dbReference>
<evidence type="ECO:0000313" key="1">
    <source>
        <dbReference type="EMBL" id="AXO89903.1"/>
    </source>
</evidence>
<evidence type="ECO:0000313" key="2">
    <source>
        <dbReference type="Proteomes" id="UP000258127"/>
    </source>
</evidence>
<keyword evidence="2" id="KW-1185">Reference proteome</keyword>
<dbReference type="Proteomes" id="UP000258127">
    <property type="component" value="Chromosome"/>
</dbReference>